<comment type="caution">
    <text evidence="2">The sequence shown here is derived from an EMBL/GenBank/DDBJ whole genome shotgun (WGS) entry which is preliminary data.</text>
</comment>
<accession>A0A9N8EY32</accession>
<evidence type="ECO:0008006" key="4">
    <source>
        <dbReference type="Google" id="ProtNLM"/>
    </source>
</evidence>
<reference evidence="2" key="1">
    <citation type="submission" date="2020-06" db="EMBL/GenBank/DDBJ databases">
        <authorList>
            <consortium name="Plant Systems Biology data submission"/>
        </authorList>
    </citation>
    <scope>NUCLEOTIDE SEQUENCE</scope>
    <source>
        <strain evidence="2">D6</strain>
    </source>
</reference>
<proteinExistence type="predicted"/>
<keyword evidence="1" id="KW-1133">Transmembrane helix</keyword>
<evidence type="ECO:0000313" key="2">
    <source>
        <dbReference type="EMBL" id="CAB9528465.1"/>
    </source>
</evidence>
<keyword evidence="3" id="KW-1185">Reference proteome</keyword>
<feature type="transmembrane region" description="Helical" evidence="1">
    <location>
        <begin position="125"/>
        <end position="148"/>
    </location>
</feature>
<sequence>MSNSFSDLEGNPSLASGASGEMRVGLLSTQQEEPKGNGNNVVCASFWIYASIVAHVTFMVLSTIGFFAVLLVADVPNVTRMAKLQAFGAFSFAQVLLLAVASLGIHGARKSNEHMVQIPMCVYGFFALLRLGSLDLNGFALFAVLTVPQVMLVREIRRGEAIHRG</sequence>
<dbReference type="EMBL" id="CAICTM010002230">
    <property type="protein sequence ID" value="CAB9528465.1"/>
    <property type="molecule type" value="Genomic_DNA"/>
</dbReference>
<dbReference type="AlphaFoldDB" id="A0A9N8EY32"/>
<feature type="transmembrane region" description="Helical" evidence="1">
    <location>
        <begin position="84"/>
        <end position="105"/>
    </location>
</feature>
<dbReference type="Proteomes" id="UP001153069">
    <property type="component" value="Unassembled WGS sequence"/>
</dbReference>
<keyword evidence="1" id="KW-0812">Transmembrane</keyword>
<keyword evidence="1" id="KW-0472">Membrane</keyword>
<gene>
    <name evidence="2" type="ORF">SEMRO_2232_G320091.1</name>
</gene>
<organism evidence="2 3">
    <name type="scientific">Seminavis robusta</name>
    <dbReference type="NCBI Taxonomy" id="568900"/>
    <lineage>
        <taxon>Eukaryota</taxon>
        <taxon>Sar</taxon>
        <taxon>Stramenopiles</taxon>
        <taxon>Ochrophyta</taxon>
        <taxon>Bacillariophyta</taxon>
        <taxon>Bacillariophyceae</taxon>
        <taxon>Bacillariophycidae</taxon>
        <taxon>Naviculales</taxon>
        <taxon>Naviculaceae</taxon>
        <taxon>Seminavis</taxon>
    </lineage>
</organism>
<protein>
    <recommendedName>
        <fullName evidence="4">Transmembrane protein</fullName>
    </recommendedName>
</protein>
<evidence type="ECO:0000256" key="1">
    <source>
        <dbReference type="SAM" id="Phobius"/>
    </source>
</evidence>
<evidence type="ECO:0000313" key="3">
    <source>
        <dbReference type="Proteomes" id="UP001153069"/>
    </source>
</evidence>
<feature type="transmembrane region" description="Helical" evidence="1">
    <location>
        <begin position="46"/>
        <end position="72"/>
    </location>
</feature>
<name>A0A9N8EY32_9STRA</name>